<dbReference type="GO" id="GO:1990456">
    <property type="term" value="P:mitochondrion-endoplasmic reticulum membrane tethering"/>
    <property type="evidence" value="ECO:0007669"/>
    <property type="project" value="TreeGrafter"/>
</dbReference>
<evidence type="ECO:0000256" key="9">
    <source>
        <dbReference type="ARBA" id="ARBA00023136"/>
    </source>
</evidence>
<comment type="subunit">
    <text evidence="10">Component of the ER-mitochondria encounter structure (ERMES) or MDM complex, composed of MMM1, MDM10, MDM12 and MDM34.</text>
</comment>
<dbReference type="CDD" id="cd21673">
    <property type="entry name" value="SMP_Mdm34"/>
    <property type="match status" value="1"/>
</dbReference>
<comment type="domain">
    <text evidence="10">Lacks alpha-helical transmembrane segments, suggesting that it resides in the membrane via beta-sheet conformations similar to those predicted for other outer membrane proteins and porin.</text>
</comment>
<evidence type="ECO:0000256" key="7">
    <source>
        <dbReference type="ARBA" id="ARBA00023121"/>
    </source>
</evidence>
<feature type="compositionally biased region" description="Polar residues" evidence="11">
    <location>
        <begin position="316"/>
        <end position="330"/>
    </location>
</feature>
<evidence type="ECO:0000256" key="11">
    <source>
        <dbReference type="SAM" id="MobiDB-lite"/>
    </source>
</evidence>
<evidence type="ECO:0000256" key="1">
    <source>
        <dbReference type="ARBA" id="ARBA00004370"/>
    </source>
</evidence>
<dbReference type="PANTHER" id="PTHR28185:SF1">
    <property type="entry name" value="MITOCHONDRIAL DISTRIBUTION AND MORPHOLOGY PROTEIN 34"/>
    <property type="match status" value="1"/>
</dbReference>
<evidence type="ECO:0000256" key="2">
    <source>
        <dbReference type="ARBA" id="ARBA00022448"/>
    </source>
</evidence>
<dbReference type="GO" id="GO:0007005">
    <property type="term" value="P:mitochondrion organization"/>
    <property type="evidence" value="ECO:0007669"/>
    <property type="project" value="InterPro"/>
</dbReference>
<keyword evidence="4 10" id="KW-0812">Transmembrane</keyword>
<evidence type="ECO:0000313" key="14">
    <source>
        <dbReference type="Proteomes" id="UP000761534"/>
    </source>
</evidence>
<comment type="similarity">
    <text evidence="10">Belongs to the MDM34 family.</text>
</comment>
<keyword evidence="7" id="KW-0446">Lipid-binding</keyword>
<feature type="compositionally biased region" description="Basic and acidic residues" evidence="11">
    <location>
        <begin position="331"/>
        <end position="344"/>
    </location>
</feature>
<dbReference type="GO" id="GO:0032865">
    <property type="term" value="C:ERMES complex"/>
    <property type="evidence" value="ECO:0007669"/>
    <property type="project" value="UniProtKB-UniRule"/>
</dbReference>
<dbReference type="Proteomes" id="UP000761534">
    <property type="component" value="Unassembled WGS sequence"/>
</dbReference>
<organism evidence="13 14">
    <name type="scientific">Trichomonascus ciferrii</name>
    <dbReference type="NCBI Taxonomy" id="44093"/>
    <lineage>
        <taxon>Eukaryota</taxon>
        <taxon>Fungi</taxon>
        <taxon>Dikarya</taxon>
        <taxon>Ascomycota</taxon>
        <taxon>Saccharomycotina</taxon>
        <taxon>Dipodascomycetes</taxon>
        <taxon>Dipodascales</taxon>
        <taxon>Trichomonascaceae</taxon>
        <taxon>Trichomonascus</taxon>
        <taxon>Trichomonascus ciferrii complex</taxon>
    </lineage>
</organism>
<dbReference type="GO" id="GO:0008289">
    <property type="term" value="F:lipid binding"/>
    <property type="evidence" value="ECO:0007669"/>
    <property type="project" value="UniProtKB-KW"/>
</dbReference>
<proteinExistence type="inferred from homology"/>
<evidence type="ECO:0000256" key="3">
    <source>
        <dbReference type="ARBA" id="ARBA00022452"/>
    </source>
</evidence>
<feature type="compositionally biased region" description="Basic residues" evidence="11">
    <location>
        <begin position="295"/>
        <end position="310"/>
    </location>
</feature>
<dbReference type="InterPro" id="IPR027536">
    <property type="entry name" value="MDM34"/>
</dbReference>
<evidence type="ECO:0000259" key="12">
    <source>
        <dbReference type="PROSITE" id="PS51847"/>
    </source>
</evidence>
<keyword evidence="5 10" id="KW-1000">Mitochondrion outer membrane</keyword>
<evidence type="ECO:0000256" key="5">
    <source>
        <dbReference type="ARBA" id="ARBA00022787"/>
    </source>
</evidence>
<dbReference type="PROSITE" id="PS51847">
    <property type="entry name" value="SMP"/>
    <property type="match status" value="1"/>
</dbReference>
<evidence type="ECO:0000256" key="10">
    <source>
        <dbReference type="HAMAP-Rule" id="MF_03105"/>
    </source>
</evidence>
<evidence type="ECO:0000313" key="13">
    <source>
        <dbReference type="EMBL" id="KAA8901661.1"/>
    </source>
</evidence>
<feature type="domain" description="SMP-LTD" evidence="12">
    <location>
        <begin position="1"/>
        <end position="194"/>
    </location>
</feature>
<dbReference type="HAMAP" id="MF_03105">
    <property type="entry name" value="Mdm34"/>
    <property type="match status" value="1"/>
</dbReference>
<feature type="region of interest" description="Disordered" evidence="11">
    <location>
        <begin position="289"/>
        <end position="373"/>
    </location>
</feature>
<dbReference type="InterPro" id="IPR031468">
    <property type="entry name" value="SMP_LBD"/>
</dbReference>
<reference evidence="13" key="1">
    <citation type="journal article" date="2019" name="G3 (Bethesda)">
        <title>Genome Assemblies of Two Rare Opportunistic Yeast Pathogens: Diutina rugosa (syn. Candida rugosa) and Trichomonascus ciferrii (syn. Candida ciferrii).</title>
        <authorList>
            <person name="Mixao V."/>
            <person name="Saus E."/>
            <person name="Hansen A.P."/>
            <person name="Lass-Florl C."/>
            <person name="Gabaldon T."/>
        </authorList>
    </citation>
    <scope>NUCLEOTIDE SEQUENCE</scope>
    <source>
        <strain evidence="13">CBS 4856</strain>
    </source>
</reference>
<evidence type="ECO:0000256" key="4">
    <source>
        <dbReference type="ARBA" id="ARBA00022692"/>
    </source>
</evidence>
<keyword evidence="14" id="KW-1185">Reference proteome</keyword>
<dbReference type="VEuPathDB" id="FungiDB:TRICI_006026"/>
<protein>
    <recommendedName>
        <fullName evidence="10">Mitochondrial distribution and morphology protein 34</fullName>
    </recommendedName>
</protein>
<keyword evidence="6" id="KW-0445">Lipid transport</keyword>
<dbReference type="EMBL" id="SWFS01000482">
    <property type="protein sequence ID" value="KAA8901661.1"/>
    <property type="molecule type" value="Genomic_DNA"/>
</dbReference>
<comment type="function">
    <text evidence="10">Component of the ERMES/MDM complex, which serves as a molecular tether to connect the endoplasmic reticulum (ER) and mitochondria. Components of this complex are involved in the control of mitochondrial shape and protein biogenesis, and function in nonvesicular lipid trafficking between the ER and mitochondria. MDM34 is required for the interaction of the ER-resident membrane protein MMM1 and the outer mitochondrial membrane-resident beta-barrel protein MDM10.</text>
</comment>
<dbReference type="OrthoDB" id="17927at2759"/>
<accession>A0A642UM09</accession>
<gene>
    <name evidence="10" type="primary">MDM34</name>
    <name evidence="13" type="ORF">TRICI_006026</name>
</gene>
<evidence type="ECO:0000256" key="8">
    <source>
        <dbReference type="ARBA" id="ARBA00023128"/>
    </source>
</evidence>
<evidence type="ECO:0000256" key="6">
    <source>
        <dbReference type="ARBA" id="ARBA00023055"/>
    </source>
</evidence>
<dbReference type="PANTHER" id="PTHR28185">
    <property type="entry name" value="MITOCHONDRIAL DISTRIBUTION AND MORPHOLOGY PROTEIN 34"/>
    <property type="match status" value="1"/>
</dbReference>
<keyword evidence="3 10" id="KW-1134">Transmembrane beta strand</keyword>
<name>A0A642UM09_9ASCO</name>
<dbReference type="AlphaFoldDB" id="A0A642UM09"/>
<comment type="caution">
    <text evidence="13">The sequence shown here is derived from an EMBL/GenBank/DDBJ whole genome shotgun (WGS) entry which is preliminary data.</text>
</comment>
<comment type="subcellular location">
    <subcellularLocation>
        <location evidence="1">Membrane</location>
    </subcellularLocation>
    <subcellularLocation>
        <location evidence="10">Mitochondrion outer membrane</location>
        <topology evidence="10">Multi-pass membrane protein</topology>
    </subcellularLocation>
    <text evidence="10">The ERMES/MDM complex localizes to a few discrete foci (around 10 per single cell), that represent mitochondria-endoplasmic reticulum junctions. These foci are often found next to mtDNA nucleoids.</text>
</comment>
<dbReference type="GO" id="GO:0015914">
    <property type="term" value="P:phospholipid transport"/>
    <property type="evidence" value="ECO:0007669"/>
    <property type="project" value="TreeGrafter"/>
</dbReference>
<keyword evidence="8 10" id="KW-0496">Mitochondrion</keyword>
<dbReference type="Pfam" id="PF26545">
    <property type="entry name" value="Mdm34_N"/>
    <property type="match status" value="1"/>
</dbReference>
<sequence length="394" mass="44334">MSFKFNWNCFNEENFYSRAKTLLTDALNKSNKPPIIVDKINVEELSLGDKPPKLEILEIGDLADDRFRGIFKLNYSGNGSITLATKVEANPLNVYAENSPSFSKPKFAAASTSLPMPLNLTLSEIKLSGIIILVFSKARGLTLVFRNDPLESIKVSSTFDALPGIAKFLQVQIENQIRLLFREELPTILHKLSHRWTPGSTIIEQEPKSSAKPISLVDINPGAPEFSPSNMLKLDMLLASQRTLSLFTPSIPDVVYRSNLESFERKKRKEEKAIQTLDDGDDLTEIMKIQSRNNKNTHKPKRRVIKVKPFKKPEESTTTSQQNHQQATPQQEEKPRATLQEEKPTPPSPLPEEVEATEAKPVTPSPWAQVKKDPAFNDFFSSNILRDDPPPYVA</sequence>
<dbReference type="InterPro" id="IPR058825">
    <property type="entry name" value="MDM34_N"/>
</dbReference>
<keyword evidence="2" id="KW-0813">Transport</keyword>
<keyword evidence="9 10" id="KW-0472">Membrane</keyword>